<dbReference type="InterPro" id="IPR050763">
    <property type="entry name" value="ABC_transporter_ATP-binding"/>
</dbReference>
<dbReference type="GO" id="GO:0005524">
    <property type="term" value="F:ATP binding"/>
    <property type="evidence" value="ECO:0007669"/>
    <property type="project" value="UniProtKB-KW"/>
</dbReference>
<evidence type="ECO:0000256" key="2">
    <source>
        <dbReference type="ARBA" id="ARBA00022741"/>
    </source>
</evidence>
<dbReference type="EMBL" id="MOXJ01000007">
    <property type="protein sequence ID" value="PDO10927.1"/>
    <property type="molecule type" value="Genomic_DNA"/>
</dbReference>
<sequence>MAIEVRNLCKTFRVPVRGTGWIEAARSLFRREYRVVEAVRDVTFSIASGEIVGFLGPNGAGKTTTMKMLAGLLFPTSGDVRVDGFVPFEQKAEFKRRISLVMGQKSQLIWDLPPMETFLVNRAIYELDDRSFRETLDELIELLDLAPLLDKPVRNLSLGERMKCELAAALLHRPSVLFLDEPTIGLDVQTQDSVRRFVARYNREHGTTVLLTSHYMDDVAALCDRVLIINHGRLVYDGDLEWLGERLAPYKWMEIRFPPSSDAPRWDEYGEVAESGEGWVTLRVPRSRVSDVAAELFRVLPIYDLNIQDPPLEEVIVRAFREGVG</sequence>
<evidence type="ECO:0000313" key="5">
    <source>
        <dbReference type="EMBL" id="PDO10927.1"/>
    </source>
</evidence>
<evidence type="ECO:0000313" key="6">
    <source>
        <dbReference type="Proteomes" id="UP000243688"/>
    </source>
</evidence>
<organism evidence="5 6">
    <name type="scientific">Candidatus Reconcilbacillus cellulovorans</name>
    <dbReference type="NCBI Taxonomy" id="1906605"/>
    <lineage>
        <taxon>Bacteria</taxon>
        <taxon>Bacillati</taxon>
        <taxon>Bacillota</taxon>
        <taxon>Bacilli</taxon>
        <taxon>Bacillales</taxon>
        <taxon>Paenibacillaceae</taxon>
        <taxon>Candidatus Reconcilbacillus</taxon>
    </lineage>
</organism>
<dbReference type="PANTHER" id="PTHR42711:SF4">
    <property type="entry name" value="ABC TRANSPORTER RELATED"/>
    <property type="match status" value="1"/>
</dbReference>
<dbReference type="InterPro" id="IPR003593">
    <property type="entry name" value="AAA+_ATPase"/>
</dbReference>
<dbReference type="Pfam" id="PF00005">
    <property type="entry name" value="ABC_tran"/>
    <property type="match status" value="1"/>
</dbReference>
<dbReference type="Proteomes" id="UP000243688">
    <property type="component" value="Unassembled WGS sequence"/>
</dbReference>
<protein>
    <submittedName>
        <fullName evidence="5">ABC transporter</fullName>
    </submittedName>
</protein>
<keyword evidence="1" id="KW-0813">Transport</keyword>
<keyword evidence="2" id="KW-0547">Nucleotide-binding</keyword>
<dbReference type="CDD" id="cd03267">
    <property type="entry name" value="ABC_NatA_like"/>
    <property type="match status" value="1"/>
</dbReference>
<dbReference type="PROSITE" id="PS50893">
    <property type="entry name" value="ABC_TRANSPORTER_2"/>
    <property type="match status" value="1"/>
</dbReference>
<dbReference type="SMART" id="SM00382">
    <property type="entry name" value="AAA"/>
    <property type="match status" value="1"/>
</dbReference>
<name>A0A2A6E2E2_9BACL</name>
<dbReference type="PANTHER" id="PTHR42711">
    <property type="entry name" value="ABC TRANSPORTER ATP-BINDING PROTEIN"/>
    <property type="match status" value="1"/>
</dbReference>
<feature type="domain" description="ABC transporter" evidence="4">
    <location>
        <begin position="3"/>
        <end position="256"/>
    </location>
</feature>
<evidence type="ECO:0000256" key="1">
    <source>
        <dbReference type="ARBA" id="ARBA00022448"/>
    </source>
</evidence>
<dbReference type="AlphaFoldDB" id="A0A2A6E2E2"/>
<keyword evidence="3" id="KW-0067">ATP-binding</keyword>
<dbReference type="InterPro" id="IPR027417">
    <property type="entry name" value="P-loop_NTPase"/>
</dbReference>
<dbReference type="SUPFAM" id="SSF52540">
    <property type="entry name" value="P-loop containing nucleoside triphosphate hydrolases"/>
    <property type="match status" value="1"/>
</dbReference>
<dbReference type="InterPro" id="IPR003439">
    <property type="entry name" value="ABC_transporter-like_ATP-bd"/>
</dbReference>
<comment type="caution">
    <text evidence="5">The sequence shown here is derived from an EMBL/GenBank/DDBJ whole genome shotgun (WGS) entry which is preliminary data.</text>
</comment>
<gene>
    <name evidence="5" type="ORF">BLM47_04435</name>
</gene>
<reference evidence="5 6" key="1">
    <citation type="submission" date="2016-12" db="EMBL/GenBank/DDBJ databases">
        <title>Candidatus Reconcilibacillus cellulovorans genome.</title>
        <authorList>
            <person name="Kolinko S."/>
            <person name="Wu Y.-W."/>
            <person name="Tachea F."/>
            <person name="Denzel E."/>
            <person name="Hiras J."/>
            <person name="Baecker N."/>
            <person name="Chan L.J."/>
            <person name="Eichorst S.A."/>
            <person name="Frey D."/>
            <person name="Adams P.D."/>
            <person name="Pray T."/>
            <person name="Tanjore D."/>
            <person name="Petzold C.J."/>
            <person name="Gladden J.M."/>
            <person name="Simmons B.A."/>
            <person name="Singer S.W."/>
        </authorList>
    </citation>
    <scope>NUCLEOTIDE SEQUENCE [LARGE SCALE GENOMIC DNA]</scope>
    <source>
        <strain evidence="5">JTherm</strain>
    </source>
</reference>
<dbReference type="Gene3D" id="3.40.50.300">
    <property type="entry name" value="P-loop containing nucleotide triphosphate hydrolases"/>
    <property type="match status" value="1"/>
</dbReference>
<dbReference type="GO" id="GO:0016887">
    <property type="term" value="F:ATP hydrolysis activity"/>
    <property type="evidence" value="ECO:0007669"/>
    <property type="project" value="InterPro"/>
</dbReference>
<evidence type="ECO:0000259" key="4">
    <source>
        <dbReference type="PROSITE" id="PS50893"/>
    </source>
</evidence>
<proteinExistence type="predicted"/>
<accession>A0A2A6E2E2</accession>
<evidence type="ECO:0000256" key="3">
    <source>
        <dbReference type="ARBA" id="ARBA00022840"/>
    </source>
</evidence>